<evidence type="ECO:0008006" key="3">
    <source>
        <dbReference type="Google" id="ProtNLM"/>
    </source>
</evidence>
<dbReference type="OrthoDB" id="123463at2"/>
<accession>A0A060NMA2</accession>
<dbReference type="InterPro" id="IPR009061">
    <property type="entry name" value="DNA-bd_dom_put_sf"/>
</dbReference>
<dbReference type="RefSeq" id="WP_045535005.1">
    <property type="nucleotide sequence ID" value="NZ_AP014569.1"/>
</dbReference>
<protein>
    <recommendedName>
        <fullName evidence="3">Helix-turn-helix domain-containing protein</fullName>
    </recommendedName>
</protein>
<evidence type="ECO:0000313" key="2">
    <source>
        <dbReference type="Proteomes" id="UP000066014"/>
    </source>
</evidence>
<dbReference type="KEGG" id="cbab:SMCB_0644"/>
<dbReference type="HOGENOM" id="CLU_140176_9_5_4"/>
<dbReference type="EMBL" id="AP014569">
    <property type="protein sequence ID" value="BAO82872.1"/>
    <property type="molecule type" value="Genomic_DNA"/>
</dbReference>
<keyword evidence="2" id="KW-1185">Reference proteome</keyword>
<sequence length="74" mass="8482">MQNTLHELITPRTLAARWGLSQKTLERWRMNGNGPAFLKLGSRVLYRMADVSAHEAQRTRRCTAGQSISEGIWR</sequence>
<dbReference type="AlphaFoldDB" id="A0A060NMA2"/>
<dbReference type="Proteomes" id="UP000066014">
    <property type="component" value="Chromosome"/>
</dbReference>
<organism evidence="1 2">
    <name type="scientific">Serpentinimonas maccroryi</name>
    <dbReference type="NCBI Taxonomy" id="1458426"/>
    <lineage>
        <taxon>Bacteria</taxon>
        <taxon>Pseudomonadati</taxon>
        <taxon>Pseudomonadota</taxon>
        <taxon>Betaproteobacteria</taxon>
        <taxon>Burkholderiales</taxon>
        <taxon>Comamonadaceae</taxon>
        <taxon>Serpentinimonas</taxon>
    </lineage>
</organism>
<evidence type="ECO:0000313" key="1">
    <source>
        <dbReference type="EMBL" id="BAO82872.1"/>
    </source>
</evidence>
<dbReference type="STRING" id="1458426.SMCB_0644"/>
<gene>
    <name evidence="1" type="ORF">SMCB_0644</name>
</gene>
<dbReference type="SUPFAM" id="SSF46955">
    <property type="entry name" value="Putative DNA-binding domain"/>
    <property type="match status" value="1"/>
</dbReference>
<proteinExistence type="predicted"/>
<name>A0A060NMA2_9BURK</name>
<reference evidence="1 2" key="1">
    <citation type="journal article" date="2014" name="Nat. Commun.">
        <title>Physiological and genomic features of highly alkaliphilic hydrogen-utilizing Betaproteobacteria from a continental serpentinizing site.</title>
        <authorList>
            <person name="Suzuki S."/>
            <person name="Kuenen J.G."/>
            <person name="Schipper K."/>
            <person name="van der Velde S."/>
            <person name="Ishii S."/>
            <person name="Wu A."/>
            <person name="Sorokin D.Y."/>
            <person name="Tenney A."/>
            <person name="Meng X.Y."/>
            <person name="Morrill P.L."/>
            <person name="Kamagata Y."/>
            <person name="Muyzer G."/>
            <person name="Nealson K.H."/>
        </authorList>
    </citation>
    <scope>NUCLEOTIDE SEQUENCE [LARGE SCALE GENOMIC DNA]</scope>
    <source>
        <strain evidence="1 2">B1</strain>
    </source>
</reference>